<dbReference type="Gene3D" id="3.40.390.70">
    <property type="match status" value="1"/>
</dbReference>
<dbReference type="Proteomes" id="UP000185003">
    <property type="component" value="Unassembled WGS sequence"/>
</dbReference>
<sequence length="303" mass="34470">MIRFNVGAILLLLCVITAGCDKKEEALIATKEPEAVYGDFTLPQGEHDYDNNIVDFYKKYNTLILYKFEDKDIFWDVQRSINQCKYNPVTNKTTSGYLYTRADETYISQQLSLLHEKFFRYFSDDFLKQHLPRKIFLMDKYLLVSAGTGTPDKQTSVKYAATAGIDYLGVTGGGKEILTMTAAEKYTYKGEIVNFFLQRLISNGTIVPPAAFTDLTNYSLSMPTWEITYGNGIIDWNRRQPLTDWAAYVELLVKNTDAKLNATGGFLNPAIDNKGTIRKKCNVVINHFKTRFNIDLQAIGNEL</sequence>
<name>A0A1N6D4E5_9BACT</name>
<dbReference type="OrthoDB" id="1100648at2"/>
<dbReference type="RefSeq" id="WP_143197294.1">
    <property type="nucleotide sequence ID" value="NZ_FSRA01000001.1"/>
</dbReference>
<dbReference type="PROSITE" id="PS51257">
    <property type="entry name" value="PROKAR_LIPOPROTEIN"/>
    <property type="match status" value="1"/>
</dbReference>
<dbReference type="AlphaFoldDB" id="A0A1N6D4E5"/>
<dbReference type="EMBL" id="FSRA01000001">
    <property type="protein sequence ID" value="SIN65645.1"/>
    <property type="molecule type" value="Genomic_DNA"/>
</dbReference>
<proteinExistence type="predicted"/>
<gene>
    <name evidence="1" type="ORF">SAMN04488055_0247</name>
</gene>
<reference evidence="1 2" key="1">
    <citation type="submission" date="2016-11" db="EMBL/GenBank/DDBJ databases">
        <authorList>
            <person name="Jaros S."/>
            <person name="Januszkiewicz K."/>
            <person name="Wedrychowicz H."/>
        </authorList>
    </citation>
    <scope>NUCLEOTIDE SEQUENCE [LARGE SCALE GENOMIC DNA]</scope>
    <source>
        <strain evidence="1 2">DSM 24787</strain>
    </source>
</reference>
<protein>
    <submittedName>
        <fullName evidence="1">Uncharacterized protein</fullName>
    </submittedName>
</protein>
<dbReference type="STRING" id="536979.SAMN04488055_0247"/>
<evidence type="ECO:0000313" key="2">
    <source>
        <dbReference type="Proteomes" id="UP000185003"/>
    </source>
</evidence>
<evidence type="ECO:0000313" key="1">
    <source>
        <dbReference type="EMBL" id="SIN65645.1"/>
    </source>
</evidence>
<accession>A0A1N6D4E5</accession>
<keyword evidence="2" id="KW-1185">Reference proteome</keyword>
<organism evidence="1 2">
    <name type="scientific">Chitinophaga niabensis</name>
    <dbReference type="NCBI Taxonomy" id="536979"/>
    <lineage>
        <taxon>Bacteria</taxon>
        <taxon>Pseudomonadati</taxon>
        <taxon>Bacteroidota</taxon>
        <taxon>Chitinophagia</taxon>
        <taxon>Chitinophagales</taxon>
        <taxon>Chitinophagaceae</taxon>
        <taxon>Chitinophaga</taxon>
    </lineage>
</organism>